<evidence type="ECO:0000256" key="10">
    <source>
        <dbReference type="SAM" id="MobiDB-lite"/>
    </source>
</evidence>
<gene>
    <name evidence="14" type="primary">Dscam2_14</name>
    <name evidence="14" type="ORF">E2C01_043327</name>
</gene>
<proteinExistence type="predicted"/>
<accession>A0A5B7FX10</accession>
<protein>
    <submittedName>
        <fullName evidence="14">Down syndrome cell adhesion molecule-like protein Dscam2</fullName>
    </submittedName>
</protein>
<dbReference type="GO" id="GO:0098609">
    <property type="term" value="P:cell-cell adhesion"/>
    <property type="evidence" value="ECO:0007669"/>
    <property type="project" value="TreeGrafter"/>
</dbReference>
<evidence type="ECO:0000256" key="11">
    <source>
        <dbReference type="SAM" id="Phobius"/>
    </source>
</evidence>
<dbReference type="InterPro" id="IPR013098">
    <property type="entry name" value="Ig_I-set"/>
</dbReference>
<dbReference type="GO" id="GO:0030154">
    <property type="term" value="P:cell differentiation"/>
    <property type="evidence" value="ECO:0007669"/>
    <property type="project" value="UniProtKB-ARBA"/>
</dbReference>
<evidence type="ECO:0000256" key="7">
    <source>
        <dbReference type="ARBA" id="ARBA00023136"/>
    </source>
</evidence>
<sequence>MLYCTVPQAPSSIKAVVAGANSIVVAWSLPGRTHGVITKYLLYIRAPPERDPIRRILPPQNRWLEVTDLEPRMRYEFWVAAATRVGEGPASPVVSATPTDTVGAGIHSVGGDVRAAKGTDVILVCPHVGEPEPTITWRRNNAPVTRETRYELQPDGGLLLRDCQRADSGNYTCHASNRHGSDHILYTLAVIGPGAASDVITVRTKGNRPASPPQHRLVAVNASAATIRLSSWADKHCPITAFVVKLRPSTSREWQIVSGRLPGKQAEYTMGDLMPSTPYELSLTATNPAGDTTTTYSFTTHRIMGDRLQEGMGPIGGGMLGSPGGRGPSPEDVFTDPAFIVPIVISCIALVSIIIAITLCLKRRPITGHEGGGQGEEGDPSLNPAAENKSNLAAREQYYATVRKPAPSPIHDVNALERIPEYAEDIYPYATFQIQRQEDSISTHFQTFVYQDPRRATVETLAYRKVRVEVTGMAREEVEEKAAVEEVVVEAEQEEEEVEVEEEHLVWEERVEDKEEEEEVVEVEEEVE</sequence>
<feature type="domain" description="Fibronectin type-III" evidence="13">
    <location>
        <begin position="9"/>
        <end position="101"/>
    </location>
</feature>
<dbReference type="GO" id="GO:0016020">
    <property type="term" value="C:membrane"/>
    <property type="evidence" value="ECO:0007669"/>
    <property type="project" value="UniProtKB-SubCell"/>
</dbReference>
<evidence type="ECO:0000259" key="12">
    <source>
        <dbReference type="PROSITE" id="PS50835"/>
    </source>
</evidence>
<evidence type="ECO:0000256" key="9">
    <source>
        <dbReference type="ARBA" id="ARBA00023319"/>
    </source>
</evidence>
<dbReference type="InterPro" id="IPR003961">
    <property type="entry name" value="FN3_dom"/>
</dbReference>
<dbReference type="SMART" id="SM00060">
    <property type="entry name" value="FN3"/>
    <property type="match status" value="2"/>
</dbReference>
<comment type="caution">
    <text evidence="14">The sequence shown here is derived from an EMBL/GenBank/DDBJ whole genome shotgun (WGS) entry which is preliminary data.</text>
</comment>
<dbReference type="SMART" id="SM00408">
    <property type="entry name" value="IGc2"/>
    <property type="match status" value="1"/>
</dbReference>
<evidence type="ECO:0000256" key="5">
    <source>
        <dbReference type="ARBA" id="ARBA00022889"/>
    </source>
</evidence>
<evidence type="ECO:0000256" key="1">
    <source>
        <dbReference type="ARBA" id="ARBA00004167"/>
    </source>
</evidence>
<keyword evidence="7 11" id="KW-0472">Membrane</keyword>
<dbReference type="PROSITE" id="PS50835">
    <property type="entry name" value="IG_LIKE"/>
    <property type="match status" value="1"/>
</dbReference>
<feature type="transmembrane region" description="Helical" evidence="11">
    <location>
        <begin position="339"/>
        <end position="361"/>
    </location>
</feature>
<dbReference type="OrthoDB" id="152385at2759"/>
<dbReference type="Pfam" id="PF00041">
    <property type="entry name" value="fn3"/>
    <property type="match status" value="1"/>
</dbReference>
<evidence type="ECO:0000313" key="14">
    <source>
        <dbReference type="EMBL" id="MPC49523.1"/>
    </source>
</evidence>
<evidence type="ECO:0000313" key="15">
    <source>
        <dbReference type="Proteomes" id="UP000324222"/>
    </source>
</evidence>
<dbReference type="FunFam" id="2.60.40.10:FF:000032">
    <property type="entry name" value="palladin isoform X1"/>
    <property type="match status" value="1"/>
</dbReference>
<dbReference type="InterPro" id="IPR056754">
    <property type="entry name" value="DSCAM/DSCAML_C"/>
</dbReference>
<dbReference type="CDD" id="cd00063">
    <property type="entry name" value="FN3"/>
    <property type="match status" value="2"/>
</dbReference>
<feature type="compositionally biased region" description="Acidic residues" evidence="10">
    <location>
        <begin position="490"/>
        <end position="502"/>
    </location>
</feature>
<dbReference type="InterPro" id="IPR036179">
    <property type="entry name" value="Ig-like_dom_sf"/>
</dbReference>
<dbReference type="Gene3D" id="2.60.40.10">
    <property type="entry name" value="Immunoglobulins"/>
    <property type="match status" value="3"/>
</dbReference>
<dbReference type="Pfam" id="PF25059">
    <property type="entry name" value="FN3_DSCAM-DSCAML_C"/>
    <property type="match status" value="1"/>
</dbReference>
<dbReference type="InterPro" id="IPR003599">
    <property type="entry name" value="Ig_sub"/>
</dbReference>
<dbReference type="PROSITE" id="PS50853">
    <property type="entry name" value="FN3"/>
    <property type="match status" value="2"/>
</dbReference>
<feature type="compositionally biased region" description="Basic and acidic residues" evidence="10">
    <location>
        <begin position="503"/>
        <end position="513"/>
    </location>
</feature>
<dbReference type="PANTHER" id="PTHR44170:SF54">
    <property type="entry name" value="FI24025P1"/>
    <property type="match status" value="1"/>
</dbReference>
<keyword evidence="8" id="KW-1015">Disulfide bond</keyword>
<feature type="domain" description="Ig-like" evidence="12">
    <location>
        <begin position="92"/>
        <end position="189"/>
    </location>
</feature>
<keyword evidence="4" id="KW-0677">Repeat</keyword>
<reference evidence="14 15" key="1">
    <citation type="submission" date="2019-05" db="EMBL/GenBank/DDBJ databases">
        <title>Another draft genome of Portunus trituberculatus and its Hox gene families provides insights of decapod evolution.</title>
        <authorList>
            <person name="Jeong J.-H."/>
            <person name="Song I."/>
            <person name="Kim S."/>
            <person name="Choi T."/>
            <person name="Kim D."/>
            <person name="Ryu S."/>
            <person name="Kim W."/>
        </authorList>
    </citation>
    <scope>NUCLEOTIDE SEQUENCE [LARGE SCALE GENOMIC DNA]</scope>
    <source>
        <tissue evidence="14">Muscle</tissue>
    </source>
</reference>
<dbReference type="AlphaFoldDB" id="A0A5B7FX10"/>
<dbReference type="Pfam" id="PF07679">
    <property type="entry name" value="I-set"/>
    <property type="match status" value="1"/>
</dbReference>
<evidence type="ECO:0000259" key="13">
    <source>
        <dbReference type="PROSITE" id="PS50853"/>
    </source>
</evidence>
<dbReference type="PANTHER" id="PTHR44170">
    <property type="entry name" value="PROTEIN SIDEKICK"/>
    <property type="match status" value="1"/>
</dbReference>
<evidence type="ECO:0000256" key="4">
    <source>
        <dbReference type="ARBA" id="ARBA00022737"/>
    </source>
</evidence>
<name>A0A5B7FX10_PORTR</name>
<dbReference type="SMART" id="SM00409">
    <property type="entry name" value="IG"/>
    <property type="match status" value="1"/>
</dbReference>
<evidence type="ECO:0000256" key="2">
    <source>
        <dbReference type="ARBA" id="ARBA00022692"/>
    </source>
</evidence>
<keyword evidence="9" id="KW-0393">Immunoglobulin domain</keyword>
<keyword evidence="15" id="KW-1185">Reference proteome</keyword>
<keyword evidence="2 11" id="KW-0812">Transmembrane</keyword>
<dbReference type="EMBL" id="VSRR010008924">
    <property type="protein sequence ID" value="MPC49523.1"/>
    <property type="molecule type" value="Genomic_DNA"/>
</dbReference>
<keyword evidence="3" id="KW-0732">Signal</keyword>
<keyword evidence="6 11" id="KW-1133">Transmembrane helix</keyword>
<dbReference type="InterPro" id="IPR013783">
    <property type="entry name" value="Ig-like_fold"/>
</dbReference>
<comment type="subcellular location">
    <subcellularLocation>
        <location evidence="1">Membrane</location>
        <topology evidence="1">Single-pass membrane protein</topology>
    </subcellularLocation>
</comment>
<evidence type="ECO:0000256" key="8">
    <source>
        <dbReference type="ARBA" id="ARBA00023157"/>
    </source>
</evidence>
<feature type="region of interest" description="Disordered" evidence="10">
    <location>
        <begin position="490"/>
        <end position="528"/>
    </location>
</feature>
<evidence type="ECO:0000256" key="3">
    <source>
        <dbReference type="ARBA" id="ARBA00022729"/>
    </source>
</evidence>
<dbReference type="GO" id="GO:0009653">
    <property type="term" value="P:anatomical structure morphogenesis"/>
    <property type="evidence" value="ECO:0007669"/>
    <property type="project" value="UniProtKB-ARBA"/>
</dbReference>
<dbReference type="Proteomes" id="UP000324222">
    <property type="component" value="Unassembled WGS sequence"/>
</dbReference>
<dbReference type="InterPro" id="IPR007110">
    <property type="entry name" value="Ig-like_dom"/>
</dbReference>
<dbReference type="InterPro" id="IPR003598">
    <property type="entry name" value="Ig_sub2"/>
</dbReference>
<organism evidence="14 15">
    <name type="scientific">Portunus trituberculatus</name>
    <name type="common">Swimming crab</name>
    <name type="synonym">Neptunus trituberculatus</name>
    <dbReference type="NCBI Taxonomy" id="210409"/>
    <lineage>
        <taxon>Eukaryota</taxon>
        <taxon>Metazoa</taxon>
        <taxon>Ecdysozoa</taxon>
        <taxon>Arthropoda</taxon>
        <taxon>Crustacea</taxon>
        <taxon>Multicrustacea</taxon>
        <taxon>Malacostraca</taxon>
        <taxon>Eumalacostraca</taxon>
        <taxon>Eucarida</taxon>
        <taxon>Decapoda</taxon>
        <taxon>Pleocyemata</taxon>
        <taxon>Brachyura</taxon>
        <taxon>Eubrachyura</taxon>
        <taxon>Portunoidea</taxon>
        <taxon>Portunidae</taxon>
        <taxon>Portuninae</taxon>
        <taxon>Portunus</taxon>
    </lineage>
</organism>
<dbReference type="SUPFAM" id="SSF49265">
    <property type="entry name" value="Fibronectin type III"/>
    <property type="match status" value="2"/>
</dbReference>
<feature type="compositionally biased region" description="Acidic residues" evidence="10">
    <location>
        <begin position="514"/>
        <end position="528"/>
    </location>
</feature>
<keyword evidence="5" id="KW-0130">Cell adhesion</keyword>
<dbReference type="InterPro" id="IPR036116">
    <property type="entry name" value="FN3_sf"/>
</dbReference>
<feature type="domain" description="Fibronectin type-III" evidence="13">
    <location>
        <begin position="209"/>
        <end position="303"/>
    </location>
</feature>
<dbReference type="SUPFAM" id="SSF48726">
    <property type="entry name" value="Immunoglobulin"/>
    <property type="match status" value="1"/>
</dbReference>
<evidence type="ECO:0000256" key="6">
    <source>
        <dbReference type="ARBA" id="ARBA00022989"/>
    </source>
</evidence>